<keyword evidence="3" id="KW-0677">Repeat</keyword>
<dbReference type="Gene3D" id="3.40.50.300">
    <property type="entry name" value="P-loop containing nucleotide triphosphate hydrolases"/>
    <property type="match status" value="1"/>
</dbReference>
<dbReference type="SUPFAM" id="SSF52540">
    <property type="entry name" value="P-loop containing nucleoside triphosphate hydrolases"/>
    <property type="match status" value="1"/>
</dbReference>
<dbReference type="AlphaFoldDB" id="A0A3M7SHC5"/>
<dbReference type="InterPro" id="IPR036388">
    <property type="entry name" value="WH-like_DNA-bd_sf"/>
</dbReference>
<evidence type="ECO:0000256" key="4">
    <source>
        <dbReference type="ARBA" id="ARBA00022741"/>
    </source>
</evidence>
<evidence type="ECO:0000313" key="12">
    <source>
        <dbReference type="Proteomes" id="UP000276133"/>
    </source>
</evidence>
<dbReference type="InterPro" id="IPR027417">
    <property type="entry name" value="P-loop_NTPase"/>
</dbReference>
<reference evidence="11 12" key="1">
    <citation type="journal article" date="2018" name="Sci. Rep.">
        <title>Genomic signatures of local adaptation to the degree of environmental predictability in rotifers.</title>
        <authorList>
            <person name="Franch-Gras L."/>
            <person name="Hahn C."/>
            <person name="Garcia-Roger E.M."/>
            <person name="Carmona M.J."/>
            <person name="Serra M."/>
            <person name="Gomez A."/>
        </authorList>
    </citation>
    <scope>NUCLEOTIDE SEQUENCE [LARGE SCALE GENOMIC DNA]</scope>
    <source>
        <strain evidence="11">HYR1</strain>
    </source>
</reference>
<keyword evidence="2" id="KW-0808">Transferase</keyword>
<evidence type="ECO:0000256" key="5">
    <source>
        <dbReference type="ARBA" id="ARBA00022777"/>
    </source>
</evidence>
<dbReference type="SUPFAM" id="SSF52200">
    <property type="entry name" value="Toll/Interleukin receptor TIR domain"/>
    <property type="match status" value="1"/>
</dbReference>
<feature type="non-terminal residue" evidence="11">
    <location>
        <position position="1"/>
    </location>
</feature>
<evidence type="ECO:0000256" key="1">
    <source>
        <dbReference type="ARBA" id="ARBA00012513"/>
    </source>
</evidence>
<evidence type="ECO:0000256" key="2">
    <source>
        <dbReference type="ARBA" id="ARBA00022679"/>
    </source>
</evidence>
<dbReference type="InterPro" id="IPR032171">
    <property type="entry name" value="COR-A"/>
</dbReference>
<dbReference type="Pfam" id="PF16095">
    <property type="entry name" value="COR-A"/>
    <property type="match status" value="1"/>
</dbReference>
<evidence type="ECO:0000256" key="7">
    <source>
        <dbReference type="ARBA" id="ARBA00023134"/>
    </source>
</evidence>
<keyword evidence="5 11" id="KW-0418">Kinase</keyword>
<dbReference type="PRINTS" id="PR00449">
    <property type="entry name" value="RASTRNSFRMNG"/>
</dbReference>
<evidence type="ECO:0000256" key="3">
    <source>
        <dbReference type="ARBA" id="ARBA00022737"/>
    </source>
</evidence>
<evidence type="ECO:0000256" key="8">
    <source>
        <dbReference type="ARBA" id="ARBA00047899"/>
    </source>
</evidence>
<dbReference type="Proteomes" id="UP000276133">
    <property type="component" value="Unassembled WGS sequence"/>
</dbReference>
<dbReference type="GO" id="GO:0005524">
    <property type="term" value="F:ATP binding"/>
    <property type="evidence" value="ECO:0007669"/>
    <property type="project" value="UniProtKB-KW"/>
</dbReference>
<feature type="domain" description="Roc" evidence="10">
    <location>
        <begin position="44"/>
        <end position="217"/>
    </location>
</feature>
<dbReference type="Pfam" id="PF25497">
    <property type="entry name" value="COR-B"/>
    <property type="match status" value="1"/>
</dbReference>
<evidence type="ECO:0000259" key="10">
    <source>
        <dbReference type="PROSITE" id="PS51424"/>
    </source>
</evidence>
<evidence type="ECO:0000256" key="9">
    <source>
        <dbReference type="ARBA" id="ARBA00048679"/>
    </source>
</evidence>
<dbReference type="InterPro" id="IPR020859">
    <property type="entry name" value="ROC"/>
</dbReference>
<dbReference type="Gene3D" id="1.10.10.10">
    <property type="entry name" value="Winged helix-like DNA-binding domain superfamily/Winged helix DNA-binding domain"/>
    <property type="match status" value="1"/>
</dbReference>
<dbReference type="EMBL" id="REGN01001373">
    <property type="protein sequence ID" value="RNA35085.1"/>
    <property type="molecule type" value="Genomic_DNA"/>
</dbReference>
<organism evidence="11 12">
    <name type="scientific">Brachionus plicatilis</name>
    <name type="common">Marine rotifer</name>
    <name type="synonym">Brachionus muelleri</name>
    <dbReference type="NCBI Taxonomy" id="10195"/>
    <lineage>
        <taxon>Eukaryota</taxon>
        <taxon>Metazoa</taxon>
        <taxon>Spiralia</taxon>
        <taxon>Gnathifera</taxon>
        <taxon>Rotifera</taxon>
        <taxon>Eurotatoria</taxon>
        <taxon>Monogononta</taxon>
        <taxon>Pseudotrocha</taxon>
        <taxon>Ploima</taxon>
        <taxon>Brachionidae</taxon>
        <taxon>Brachionus</taxon>
    </lineage>
</organism>
<keyword evidence="12" id="KW-1185">Reference proteome</keyword>
<name>A0A3M7SHC5_BRAPC</name>
<feature type="non-terminal residue" evidence="11">
    <location>
        <position position="673"/>
    </location>
</feature>
<sequence>AKLGTLRLDELDLTGCISLKTPPLEIQRRGVNSVLAYLHRLLTGSVECKRTKLMLLGLGGAGKTSLIEAMMNNVLQDGNKPAPNLTDGISILDWKVDIADEQNLTFSVFDFAGQVVYYNTHQFFLSNRSIYLLVWNVRLGAQHSGLDFWLNSIDCHAPSCPIFIVGSHIDQVSKFDLPIEKYKKKYPQIVGFHFVSSLDGKGIPELTKNIINTALEEKYMGEKIPKCWLEFESELHKLKREKYFLDYSEAEKIADNHGIFEQTELAQALGFLHDLGSIMYFNNQFLRDKVVINPQFMVDLLACLVSVNNNHIVDGHLWKNDVEKIWKKYNPSLHKWILKITEKFDLTFEIGDQGLHLVPCLLSEAPPDDTDWSQFEIKKVHDRQISILKPNKKESKIIYNFEYLPVGLFNRAQVRLYLMTDTRAIWKNGSILHKNNHTALITRLDNTIKVKCVGIQPENLVFLIHEVLETLIAESFSGVTFDFSFPCPDCYDNICINSGTSMFSASLVRQAMRLKAFFLQCRNMFHVVPIADLHAKMPPDSTDSYDIQLKHSVRDLKHLKQKLNTDMVILYSTKDTHNDNIIQPRQIKTDLEKNGITCWFSEAPDQVSIDSISVLLRNCSLVLFCITDNFCSDQQCVNMFNFVKLNIMKPYVLVVLGDSFEWQKSQVGALVTN</sequence>
<protein>
    <recommendedName>
        <fullName evidence="1">non-specific serine/threonine protein kinase</fullName>
        <ecNumber evidence="1">2.7.11.1</ecNumber>
    </recommendedName>
</protein>
<dbReference type="OrthoDB" id="10252328at2759"/>
<dbReference type="PANTHER" id="PTHR47679:SF2">
    <property type="entry name" value="C-TERMINAL OF ROC (COR) DOMAIN-CONTAINING PROTEIN"/>
    <property type="match status" value="1"/>
</dbReference>
<comment type="catalytic activity">
    <reaction evidence="8">
        <text>L-threonyl-[protein] + ATP = O-phospho-L-threonyl-[protein] + ADP + H(+)</text>
        <dbReference type="Rhea" id="RHEA:46608"/>
        <dbReference type="Rhea" id="RHEA-COMP:11060"/>
        <dbReference type="Rhea" id="RHEA-COMP:11605"/>
        <dbReference type="ChEBI" id="CHEBI:15378"/>
        <dbReference type="ChEBI" id="CHEBI:30013"/>
        <dbReference type="ChEBI" id="CHEBI:30616"/>
        <dbReference type="ChEBI" id="CHEBI:61977"/>
        <dbReference type="ChEBI" id="CHEBI:456216"/>
        <dbReference type="EC" id="2.7.11.1"/>
    </reaction>
</comment>
<dbReference type="Pfam" id="PF08477">
    <property type="entry name" value="Roc"/>
    <property type="match status" value="1"/>
</dbReference>
<keyword evidence="7" id="KW-0342">GTP-binding</keyword>
<comment type="catalytic activity">
    <reaction evidence="9">
        <text>L-seryl-[protein] + ATP = O-phospho-L-seryl-[protein] + ADP + H(+)</text>
        <dbReference type="Rhea" id="RHEA:17989"/>
        <dbReference type="Rhea" id="RHEA-COMP:9863"/>
        <dbReference type="Rhea" id="RHEA-COMP:11604"/>
        <dbReference type="ChEBI" id="CHEBI:15378"/>
        <dbReference type="ChEBI" id="CHEBI:29999"/>
        <dbReference type="ChEBI" id="CHEBI:30616"/>
        <dbReference type="ChEBI" id="CHEBI:83421"/>
        <dbReference type="ChEBI" id="CHEBI:456216"/>
        <dbReference type="EC" id="2.7.11.1"/>
    </reaction>
</comment>
<accession>A0A3M7SHC5</accession>
<dbReference type="STRING" id="10195.A0A3M7SHC5"/>
<dbReference type="InterPro" id="IPR035897">
    <property type="entry name" value="Toll_tir_struct_dom_sf"/>
</dbReference>
<dbReference type="Gene3D" id="3.30.70.1390">
    <property type="entry name" value="ROC domain from the Parkinson's disease-associated leucine-rich repeat kinase 2"/>
    <property type="match status" value="1"/>
</dbReference>
<comment type="caution">
    <text evidence="11">The sequence shown here is derived from an EMBL/GenBank/DDBJ whole genome shotgun (WGS) entry which is preliminary data.</text>
</comment>
<dbReference type="Gene3D" id="3.30.310.200">
    <property type="match status" value="1"/>
</dbReference>
<dbReference type="PANTHER" id="PTHR47679">
    <property type="entry name" value="PROTEIN TORNADO 1"/>
    <property type="match status" value="1"/>
</dbReference>
<evidence type="ECO:0000256" key="6">
    <source>
        <dbReference type="ARBA" id="ARBA00022840"/>
    </source>
</evidence>
<dbReference type="EC" id="2.7.11.1" evidence="1"/>
<dbReference type="GO" id="GO:0016301">
    <property type="term" value="F:kinase activity"/>
    <property type="evidence" value="ECO:0007669"/>
    <property type="project" value="UniProtKB-KW"/>
</dbReference>
<keyword evidence="6" id="KW-0067">ATP-binding</keyword>
<proteinExistence type="predicted"/>
<dbReference type="InterPro" id="IPR057263">
    <property type="entry name" value="COR-B"/>
</dbReference>
<gene>
    <name evidence="11" type="ORF">BpHYR1_034675</name>
</gene>
<dbReference type="PROSITE" id="PS51424">
    <property type="entry name" value="ROC"/>
    <property type="match status" value="1"/>
</dbReference>
<keyword evidence="4" id="KW-0547">Nucleotide-binding</keyword>
<evidence type="ECO:0000313" key="11">
    <source>
        <dbReference type="EMBL" id="RNA35085.1"/>
    </source>
</evidence>